<evidence type="ECO:0000313" key="1">
    <source>
        <dbReference type="EMBL" id="CAE10324.1"/>
    </source>
</evidence>
<accession>Q7MRL1</accession>
<protein>
    <recommendedName>
        <fullName evidence="3">Lipoprotein</fullName>
    </recommendedName>
</protein>
<dbReference type="KEGG" id="wsu:WS1244"/>
<reference evidence="1 2" key="1">
    <citation type="journal article" date="2003" name="Proc. Natl. Acad. Sci. U.S.A.">
        <title>Complete genome sequence and analysis of Wolinella succinogenes.</title>
        <authorList>
            <person name="Baar C."/>
            <person name="Eppinger M."/>
            <person name="Raddatz G."/>
            <person name="Simon JM."/>
            <person name="Lanz C."/>
            <person name="Klimmek O."/>
            <person name="Nandakumar R."/>
            <person name="Gross R."/>
            <person name="Rosinus A."/>
            <person name="Keller H."/>
            <person name="Jagtap P."/>
            <person name="Linke B."/>
            <person name="Meyer F."/>
            <person name="Lederer H."/>
            <person name="Schuster S.C."/>
        </authorList>
    </citation>
    <scope>NUCLEOTIDE SEQUENCE [LARGE SCALE GENOMIC DNA]</scope>
    <source>
        <strain evidence="2">ATCC 29543 / DSM 1740 / CCUG 13145 / JCM 31913 / LMG 7466 / NCTC 11488 / FDC 602W</strain>
    </source>
</reference>
<dbReference type="GO" id="GO:0019867">
    <property type="term" value="C:outer membrane"/>
    <property type="evidence" value="ECO:0007669"/>
    <property type="project" value="InterPro"/>
</dbReference>
<sequence length="167" mass="18268">MALTGAILLLLAGCGYKPVAQYAKEVLGERIYVDIAINLRDPENSVLIKDALSQAIMTRLHGKLASKESADSTLRVTLNSANFTSLADNKEGFTTFYRAQVSLGFAYEDKEGKARRFNSIGRYDFSIDDSSILSDSKRFEAIKSASIQAIDHFISHIAMQGAKGVQP</sequence>
<evidence type="ECO:0008006" key="3">
    <source>
        <dbReference type="Google" id="ProtNLM"/>
    </source>
</evidence>
<dbReference type="AlphaFoldDB" id="Q7MRL1"/>
<dbReference type="eggNOG" id="ENOG5032NRK">
    <property type="taxonomic scope" value="Bacteria"/>
</dbReference>
<gene>
    <name evidence="1" type="ordered locus">WS1244</name>
</gene>
<keyword evidence="2" id="KW-1185">Reference proteome</keyword>
<dbReference type="GO" id="GO:0043165">
    <property type="term" value="P:Gram-negative-bacterium-type cell outer membrane assembly"/>
    <property type="evidence" value="ECO:0007669"/>
    <property type="project" value="InterPro"/>
</dbReference>
<dbReference type="Proteomes" id="UP000000422">
    <property type="component" value="Chromosome"/>
</dbReference>
<name>Q7MRL1_WOLSU</name>
<dbReference type="STRING" id="273121.WS1244"/>
<proteinExistence type="predicted"/>
<dbReference type="Pfam" id="PF04390">
    <property type="entry name" value="LptE"/>
    <property type="match status" value="1"/>
</dbReference>
<organism evidence="2">
    <name type="scientific">Wolinella succinogenes (strain ATCC 29543 / DSM 1740 / CCUG 13145 / JCM 31913 / LMG 7466 / NCTC 11488 / FDC 602W)</name>
    <name type="common">Vibrio succinogenes</name>
    <dbReference type="NCBI Taxonomy" id="273121"/>
    <lineage>
        <taxon>Bacteria</taxon>
        <taxon>Pseudomonadati</taxon>
        <taxon>Campylobacterota</taxon>
        <taxon>Epsilonproteobacteria</taxon>
        <taxon>Campylobacterales</taxon>
        <taxon>Helicobacteraceae</taxon>
        <taxon>Wolinella</taxon>
    </lineage>
</organism>
<dbReference type="EMBL" id="BX571660">
    <property type="protein sequence ID" value="CAE10324.1"/>
    <property type="molecule type" value="Genomic_DNA"/>
</dbReference>
<evidence type="ECO:0000313" key="2">
    <source>
        <dbReference type="Proteomes" id="UP000000422"/>
    </source>
</evidence>
<dbReference type="InterPro" id="IPR007485">
    <property type="entry name" value="LPS_assembly_LptE"/>
</dbReference>
<dbReference type="HOGENOM" id="CLU_111074_1_0_7"/>